<dbReference type="GO" id="GO:0003676">
    <property type="term" value="F:nucleic acid binding"/>
    <property type="evidence" value="ECO:0007669"/>
    <property type="project" value="InterPro"/>
</dbReference>
<dbReference type="InterPro" id="IPR054722">
    <property type="entry name" value="PolX-like_BBD"/>
</dbReference>
<dbReference type="GO" id="GO:0008233">
    <property type="term" value="F:peptidase activity"/>
    <property type="evidence" value="ECO:0007669"/>
    <property type="project" value="UniProtKB-KW"/>
</dbReference>
<dbReference type="InterPro" id="IPR012337">
    <property type="entry name" value="RNaseH-like_sf"/>
</dbReference>
<protein>
    <submittedName>
        <fullName evidence="3">Copia-type polyprotein</fullName>
    </submittedName>
</protein>
<dbReference type="PANTHER" id="PTHR42648">
    <property type="entry name" value="TRANSPOSASE, PUTATIVE-RELATED"/>
    <property type="match status" value="1"/>
</dbReference>
<dbReference type="InterPro" id="IPR036397">
    <property type="entry name" value="RNaseH_sf"/>
</dbReference>
<dbReference type="EMBL" id="BKCJ010005693">
    <property type="protein sequence ID" value="GEU68141.1"/>
    <property type="molecule type" value="Genomic_DNA"/>
</dbReference>
<organism evidence="3">
    <name type="scientific">Tanacetum cinerariifolium</name>
    <name type="common">Dalmatian daisy</name>
    <name type="synonym">Chrysanthemum cinerariifolium</name>
    <dbReference type="NCBI Taxonomy" id="118510"/>
    <lineage>
        <taxon>Eukaryota</taxon>
        <taxon>Viridiplantae</taxon>
        <taxon>Streptophyta</taxon>
        <taxon>Embryophyta</taxon>
        <taxon>Tracheophyta</taxon>
        <taxon>Spermatophyta</taxon>
        <taxon>Magnoliopsida</taxon>
        <taxon>eudicotyledons</taxon>
        <taxon>Gunneridae</taxon>
        <taxon>Pentapetalae</taxon>
        <taxon>asterids</taxon>
        <taxon>campanulids</taxon>
        <taxon>Asterales</taxon>
        <taxon>Asteraceae</taxon>
        <taxon>Asteroideae</taxon>
        <taxon>Anthemideae</taxon>
        <taxon>Anthemidinae</taxon>
        <taxon>Tanacetum</taxon>
    </lineage>
</organism>
<dbReference type="AlphaFoldDB" id="A0A6L2M279"/>
<evidence type="ECO:0000259" key="2">
    <source>
        <dbReference type="Pfam" id="PF22936"/>
    </source>
</evidence>
<comment type="caution">
    <text evidence="3">The sequence shown here is derived from an EMBL/GenBank/DDBJ whole genome shotgun (WGS) entry which is preliminary data.</text>
</comment>
<dbReference type="PANTHER" id="PTHR42648:SF25">
    <property type="entry name" value="RNA-DIRECTED DNA POLYMERASE"/>
    <property type="match status" value="1"/>
</dbReference>
<evidence type="ECO:0000256" key="1">
    <source>
        <dbReference type="ARBA" id="ARBA00022670"/>
    </source>
</evidence>
<accession>A0A6L2M279</accession>
<dbReference type="Pfam" id="PF22936">
    <property type="entry name" value="Pol_BBD"/>
    <property type="match status" value="1"/>
</dbReference>
<dbReference type="InterPro" id="IPR039537">
    <property type="entry name" value="Retrotran_Ty1/copia-like"/>
</dbReference>
<dbReference type="GO" id="GO:0006508">
    <property type="term" value="P:proteolysis"/>
    <property type="evidence" value="ECO:0007669"/>
    <property type="project" value="UniProtKB-KW"/>
</dbReference>
<keyword evidence="1" id="KW-0378">Hydrolase</keyword>
<reference evidence="3" key="1">
    <citation type="journal article" date="2019" name="Sci. Rep.">
        <title>Draft genome of Tanacetum cinerariifolium, the natural source of mosquito coil.</title>
        <authorList>
            <person name="Yamashiro T."/>
            <person name="Shiraishi A."/>
            <person name="Satake H."/>
            <person name="Nakayama K."/>
        </authorList>
    </citation>
    <scope>NUCLEOTIDE SEQUENCE</scope>
</reference>
<sequence>MRKRKRRYEKNMRTNGPHIEEVVGEAFNLKKEFANGETYEQDERTDPWHIDSAASNHMTGEEDLFVEMEKSKENGEVSYQINYPNQVCEGCLLEKHAWSSFSKEATSRANEPLQLIHADLCGPVTPPSHSKNLYFMLSIDDYSRKTWLYFQKEKSQAFKAFKKFKDVVEKEKGL</sequence>
<dbReference type="SUPFAM" id="SSF53098">
    <property type="entry name" value="Ribonuclease H-like"/>
    <property type="match status" value="1"/>
</dbReference>
<proteinExistence type="predicted"/>
<name>A0A6L2M279_TANCI</name>
<feature type="domain" description="Retrovirus-related Pol polyprotein from transposon TNT 1-94-like beta-barrel" evidence="2">
    <location>
        <begin position="48"/>
        <end position="80"/>
    </location>
</feature>
<dbReference type="Gene3D" id="3.30.420.10">
    <property type="entry name" value="Ribonuclease H-like superfamily/Ribonuclease H"/>
    <property type="match status" value="1"/>
</dbReference>
<gene>
    <name evidence="3" type="ORF">Tci_040119</name>
</gene>
<evidence type="ECO:0000313" key="3">
    <source>
        <dbReference type="EMBL" id="GEU68141.1"/>
    </source>
</evidence>
<keyword evidence="1" id="KW-0645">Protease</keyword>